<feature type="binding site" evidence="10">
    <location>
        <begin position="1230"/>
        <end position="1236"/>
    </location>
    <ligand>
        <name>substrate</name>
    </ligand>
</feature>
<feature type="binding site" evidence="10">
    <location>
        <begin position="1165"/>
        <end position="1166"/>
    </location>
    <ligand>
        <name>substrate</name>
    </ligand>
</feature>
<evidence type="ECO:0000259" key="14">
    <source>
        <dbReference type="PROSITE" id="PS50056"/>
    </source>
</evidence>
<dbReference type="InterPro" id="IPR000242">
    <property type="entry name" value="PTP_cat"/>
</dbReference>
<dbReference type="EMBL" id="APAU02000026">
    <property type="protein sequence ID" value="EUB60877.1"/>
    <property type="molecule type" value="Genomic_DNA"/>
</dbReference>
<accession>W6URC4</accession>
<dbReference type="SMART" id="SM00060">
    <property type="entry name" value="FN3"/>
    <property type="match status" value="4"/>
</dbReference>
<dbReference type="InterPro" id="IPR048994">
    <property type="entry name" value="PH-GRAM_MTMR6-9"/>
</dbReference>
<dbReference type="SUPFAM" id="SSF49265">
    <property type="entry name" value="Fibronectin type III"/>
    <property type="match status" value="3"/>
</dbReference>
<dbReference type="Pfam" id="PF00102">
    <property type="entry name" value="Y_phosphatase"/>
    <property type="match status" value="1"/>
</dbReference>
<keyword evidence="5" id="KW-0378">Hydrolase</keyword>
<dbReference type="OrthoDB" id="271628at2759"/>
<keyword evidence="12" id="KW-0812">Transmembrane</keyword>
<comment type="similarity">
    <text evidence="3">Belongs to the protein-tyrosine phosphatase family. Non-receptor class myotubularin subfamily.</text>
</comment>
<reference evidence="17 18" key="1">
    <citation type="journal article" date="2013" name="Nat. Genet.">
        <title>The genome of the hydatid tapeworm Echinococcus granulosus.</title>
        <authorList>
            <person name="Zheng H."/>
            <person name="Zhang W."/>
            <person name="Zhang L."/>
            <person name="Zhang Z."/>
            <person name="Li J."/>
            <person name="Lu G."/>
            <person name="Zhu Y."/>
            <person name="Wang Y."/>
            <person name="Huang Y."/>
            <person name="Liu J."/>
            <person name="Kang H."/>
            <person name="Chen J."/>
            <person name="Wang L."/>
            <person name="Chen A."/>
            <person name="Yu S."/>
            <person name="Gao Z."/>
            <person name="Jin L."/>
            <person name="Gu W."/>
            <person name="Wang Z."/>
            <person name="Zhao L."/>
            <person name="Shi B."/>
            <person name="Wen H."/>
            <person name="Lin R."/>
            <person name="Jones M.K."/>
            <person name="Brejova B."/>
            <person name="Vinar T."/>
            <person name="Zhao G."/>
            <person name="McManus D.P."/>
            <person name="Chen Z."/>
            <person name="Zhou Y."/>
            <person name="Wang S."/>
        </authorList>
    </citation>
    <scope>NUCLEOTIDE SEQUENCE [LARGE SCALE GENOMIC DNA]</scope>
</reference>
<comment type="subcellular location">
    <subcellularLocation>
        <location evidence="2">Endomembrane system</location>
        <topology evidence="2">Peripheral membrane protein</topology>
    </subcellularLocation>
    <subcellularLocation>
        <location evidence="1">Membrane</location>
        <topology evidence="1">Single-pass membrane protein</topology>
    </subcellularLocation>
</comment>
<evidence type="ECO:0000259" key="13">
    <source>
        <dbReference type="PROSITE" id="PS50055"/>
    </source>
</evidence>
<proteinExistence type="inferred from homology"/>
<evidence type="ECO:0000256" key="8">
    <source>
        <dbReference type="ARBA" id="ARBA00023136"/>
    </source>
</evidence>
<evidence type="ECO:0000256" key="4">
    <source>
        <dbReference type="ARBA" id="ARBA00022729"/>
    </source>
</evidence>
<dbReference type="Proteomes" id="UP000019149">
    <property type="component" value="Unassembled WGS sequence"/>
</dbReference>
<evidence type="ECO:0000313" key="18">
    <source>
        <dbReference type="Proteomes" id="UP000019149"/>
    </source>
</evidence>
<feature type="domain" description="Myotubularin phosphatase" evidence="16">
    <location>
        <begin position="1005"/>
        <end position="1407"/>
    </location>
</feature>
<evidence type="ECO:0000256" key="3">
    <source>
        <dbReference type="ARBA" id="ARBA00007471"/>
    </source>
</evidence>
<dbReference type="InterPro" id="IPR013783">
    <property type="entry name" value="Ig-like_fold"/>
</dbReference>
<dbReference type="GO" id="GO:0005737">
    <property type="term" value="C:cytoplasm"/>
    <property type="evidence" value="ECO:0007669"/>
    <property type="project" value="UniProtKB-ARBA"/>
</dbReference>
<keyword evidence="6" id="KW-0904">Protein phosphatase</keyword>
<feature type="transmembrane region" description="Helical" evidence="12">
    <location>
        <begin position="538"/>
        <end position="560"/>
    </location>
</feature>
<evidence type="ECO:0000313" key="17">
    <source>
        <dbReference type="EMBL" id="EUB60877.1"/>
    </source>
</evidence>
<dbReference type="GO" id="GO:0004725">
    <property type="term" value="F:protein tyrosine phosphatase activity"/>
    <property type="evidence" value="ECO:0007669"/>
    <property type="project" value="InterPro"/>
</dbReference>
<feature type="region of interest" description="Disordered" evidence="11">
    <location>
        <begin position="1481"/>
        <end position="1501"/>
    </location>
</feature>
<feature type="domain" description="Fibronectin type-III" evidence="15">
    <location>
        <begin position="233"/>
        <end position="328"/>
    </location>
</feature>
<evidence type="ECO:0000259" key="15">
    <source>
        <dbReference type="PROSITE" id="PS50853"/>
    </source>
</evidence>
<evidence type="ECO:0000256" key="7">
    <source>
        <dbReference type="ARBA" id="ARBA00023098"/>
    </source>
</evidence>
<dbReference type="Pfam" id="PF21098">
    <property type="entry name" value="PH-GRAM_MTMR6-like"/>
    <property type="match status" value="1"/>
</dbReference>
<feature type="compositionally biased region" description="Polar residues" evidence="11">
    <location>
        <begin position="1490"/>
        <end position="1499"/>
    </location>
</feature>
<dbReference type="InterPro" id="IPR003961">
    <property type="entry name" value="FN3_dom"/>
</dbReference>
<dbReference type="CDD" id="cd00047">
    <property type="entry name" value="PTPc"/>
    <property type="match status" value="1"/>
</dbReference>
<dbReference type="SMART" id="SM00404">
    <property type="entry name" value="PTPc_motif"/>
    <property type="match status" value="2"/>
</dbReference>
<feature type="active site" description="Phosphocysteine intermediate" evidence="9">
    <location>
        <position position="1230"/>
    </location>
</feature>
<dbReference type="Pfam" id="PF06602">
    <property type="entry name" value="Myotub-related"/>
    <property type="match status" value="1"/>
</dbReference>
<dbReference type="InterPro" id="IPR030564">
    <property type="entry name" value="Myotubularin"/>
</dbReference>
<keyword evidence="12" id="KW-1133">Transmembrane helix</keyword>
<evidence type="ECO:0000259" key="16">
    <source>
        <dbReference type="PROSITE" id="PS51339"/>
    </source>
</evidence>
<keyword evidence="7" id="KW-0443">Lipid metabolism</keyword>
<name>W6URC4_ECHGR</name>
<dbReference type="Gene3D" id="3.90.190.10">
    <property type="entry name" value="Protein tyrosine phosphatase superfamily"/>
    <property type="match status" value="1"/>
</dbReference>
<comment type="caution">
    <text evidence="17">The sequence shown here is derived from an EMBL/GenBank/DDBJ whole genome shotgun (WGS) entry which is preliminary data.</text>
</comment>
<evidence type="ECO:0000256" key="11">
    <source>
        <dbReference type="SAM" id="MobiDB-lite"/>
    </source>
</evidence>
<dbReference type="GO" id="GO:0106018">
    <property type="term" value="F:phosphatidylinositol-3,5-bisphosphate phosphatase activity"/>
    <property type="evidence" value="ECO:0007669"/>
    <property type="project" value="TreeGrafter"/>
</dbReference>
<evidence type="ECO:0000256" key="9">
    <source>
        <dbReference type="PIRSR" id="PIRSR630564-1"/>
    </source>
</evidence>
<dbReference type="InterPro" id="IPR016130">
    <property type="entry name" value="Tyr_Pase_AS"/>
</dbReference>
<keyword evidence="18" id="KW-1185">Reference proteome</keyword>
<evidence type="ECO:0000256" key="10">
    <source>
        <dbReference type="PIRSR" id="PIRSR630564-2"/>
    </source>
</evidence>
<dbReference type="GO" id="GO:0046856">
    <property type="term" value="P:phosphatidylinositol dephosphorylation"/>
    <property type="evidence" value="ECO:0007669"/>
    <property type="project" value="TreeGrafter"/>
</dbReference>
<evidence type="ECO:0000256" key="1">
    <source>
        <dbReference type="ARBA" id="ARBA00004167"/>
    </source>
</evidence>
<dbReference type="SUPFAM" id="SSF52799">
    <property type="entry name" value="(Phosphotyrosine protein) phosphatases II"/>
    <property type="match status" value="2"/>
</dbReference>
<dbReference type="InterPro" id="IPR010569">
    <property type="entry name" value="Myotubularin-like_Pase_dom"/>
</dbReference>
<feature type="domain" description="Fibronectin type-III" evidence="15">
    <location>
        <begin position="56"/>
        <end position="148"/>
    </location>
</feature>
<evidence type="ECO:0000256" key="5">
    <source>
        <dbReference type="ARBA" id="ARBA00022801"/>
    </source>
</evidence>
<dbReference type="PROSITE" id="PS50853">
    <property type="entry name" value="FN3"/>
    <property type="match status" value="3"/>
</dbReference>
<dbReference type="PRINTS" id="PR00700">
    <property type="entry name" value="PRTYPHPHTASE"/>
</dbReference>
<keyword evidence="4" id="KW-0732">Signal</keyword>
<dbReference type="KEGG" id="egl:EGR_04316"/>
<gene>
    <name evidence="17" type="ORF">EGR_04316</name>
</gene>
<dbReference type="InterPro" id="IPR029021">
    <property type="entry name" value="Prot-tyrosine_phosphatase-like"/>
</dbReference>
<evidence type="ECO:0000256" key="2">
    <source>
        <dbReference type="ARBA" id="ARBA00004184"/>
    </source>
</evidence>
<dbReference type="PROSITE" id="PS50055">
    <property type="entry name" value="TYR_PHOSPHATASE_PTP"/>
    <property type="match status" value="1"/>
</dbReference>
<evidence type="ECO:0000256" key="12">
    <source>
        <dbReference type="SAM" id="Phobius"/>
    </source>
</evidence>
<dbReference type="PANTHER" id="PTHR10807:SF8">
    <property type="entry name" value="PHOSPHATIDYLINOSITOL-3-PHOSPHATE PHOSPHATASE"/>
    <property type="match status" value="1"/>
</dbReference>
<feature type="domain" description="Tyrosine-protein phosphatase" evidence="13">
    <location>
        <begin position="605"/>
        <end position="888"/>
    </location>
</feature>
<dbReference type="GeneID" id="36340031"/>
<dbReference type="PANTHER" id="PTHR10807">
    <property type="entry name" value="MYOTUBULARIN-RELATED"/>
    <property type="match status" value="1"/>
</dbReference>
<sequence length="1634" mass="183292">MLKGREEKFACDATKGRRQVTGLPANSKIEASLLTCCKHNLCSLQSNRVAFTKPSHPRSLVLSSITSNSIRAYWMAPEPNTEPISKYRVTVTSYGVREKSKTSLTSSNQYTISELRPTTLYRVSVTACARNDDCGLPAEATTWTLPQDPLPFTIADRTATSLDFHFTPYGGDREHFNYTLMLKGREEKFACDATKARCQVNGLPANSKIEASLVTCCKHRLCSLQSDLVAFTKPLHLQMGSPTDTTIYASWNSPQPTTEPITGYRAVAVDTLGGETSCTPSRVSKARLHCTFRHLSPCMPYHISVQTCARDDDCSLKTTGKENTLPGTVSGFQMQQRTSTNMSFTWTPQSMEACALDNITVTVQGQKTNSIVSHCSVKQLEAANNCTVTGLVPNTAYIAYAVACSATTHNCAYKTIDIEVETLPGVPLQINISEVAARSVVLKWSQPSGRQDGLSGFLVRVYERSQDGRRSHGHSVSNCTTTVVDVVDDVNICRVDDLQPSTNYSITATTFKRHPRDGIIYGDESEAIDFTTCHPLPIMAVTVSLLFVIVIGLLFAAFLFRHQLRKLASRLKEKDNTTDMSQPPAPVASQQLDACIESLDSNKQFIPHFMLLKKIAVTGVENEFHLTKNAGLQRRELNRYIDMLPYDQSIVILGRRWPRILDDPEPKITATELLNNYINASYIRRPIFGMKGEAMPCDPSDPPNYIATQGPMSTTGADFLTMVYEQRSKLILMLCRCEEDGKQKCKEYWDDECELMVTSATRSVKVTTSNVHTLNFGLVRRTLCIMPTNKTEPWYVTQFHFTQWPDCKAADMTAFYNLINLHMKFIRENPVNRSCGPPVVHCSAGVGRTGTLIAASYLLERLRAHPEKMDIFGTTLAIRRWRPNMVQTWFENITFVDCFNGYAWIQGVLHITHAHTFFVDNSKKHELRIQTCLIDSVERLPLAATGAPLIIRGKNFRVACFLLPHDRDCQKVYETLTNLTQVPSIKHLPCFREWPSGLSLMRGEGWNFFDLRTDFARMGLPNASWIVVDNNHYQICDTYPSILFVPKQANYATLLGSANFRSRKRLPVLTWIHPNGRSVLCRSSQPLSGLASKSTGDQLLLRDIRLAAACATTASGVGSMETPPLLYVVDTRPLLNALTNRAQGKGYEVASIYRDIIFRFVEIPNIHAVRGSMEKMLKAYQNPRVTLKDLNATVDKSSWLRNLRRIVDAAFFVASRMQPEAGGYSFLVHCSDGWDRTSQVCALAQLLIDPFYRTLEGFQALVEKDWLCFGHKFGDRCGQTQEVDAREVSPIFTQFLDCTRHLVDLLPTAFEFNTRFLMALHDHSRSGRFGTFVGCSEKQRRELGLAAKTCSSWVYFAAKRYVFTNPLYTPTPKYVKAKKIAGQPHVTALLPAFVASPHLFGMWSDLYLRHEWRIPSLSQRMIEAMNNLKTQTLALSAHSDRLRQCVRELSKLLGKSDDEIRNLLNLTEKAENNLCLSNAKGSEKRHNDVNNESNQNSLDNLKRNRLTREAITRDLGRVNTRLVNSLIPPTAACCPVCSVLLISRTPCVICTVCGNLVCSICHIFLNIIPGVETKLPLCRTCHRKTVLKEDAAHNEHTTDHLQIAQTDFDHSVISQTAAFVTSMVRCLFNESVDK</sequence>
<feature type="domain" description="Tyrosine specific protein phosphatases" evidence="14">
    <location>
        <begin position="813"/>
        <end position="893"/>
    </location>
</feature>
<dbReference type="CDD" id="cd00063">
    <property type="entry name" value="FN3"/>
    <property type="match status" value="4"/>
</dbReference>
<keyword evidence="8 12" id="KW-0472">Membrane</keyword>
<organism evidence="17 18">
    <name type="scientific">Echinococcus granulosus</name>
    <name type="common">Hydatid tapeworm</name>
    <dbReference type="NCBI Taxonomy" id="6210"/>
    <lineage>
        <taxon>Eukaryota</taxon>
        <taxon>Metazoa</taxon>
        <taxon>Spiralia</taxon>
        <taxon>Lophotrochozoa</taxon>
        <taxon>Platyhelminthes</taxon>
        <taxon>Cestoda</taxon>
        <taxon>Eucestoda</taxon>
        <taxon>Cyclophyllidea</taxon>
        <taxon>Taeniidae</taxon>
        <taxon>Echinococcus</taxon>
        <taxon>Echinococcus granulosus group</taxon>
    </lineage>
</organism>
<dbReference type="CTD" id="36340031"/>
<dbReference type="Pfam" id="PF00041">
    <property type="entry name" value="fn3"/>
    <property type="match status" value="3"/>
</dbReference>
<dbReference type="GO" id="GO:0016020">
    <property type="term" value="C:membrane"/>
    <property type="evidence" value="ECO:0007669"/>
    <property type="project" value="UniProtKB-SubCell"/>
</dbReference>
<dbReference type="GO" id="GO:0012505">
    <property type="term" value="C:endomembrane system"/>
    <property type="evidence" value="ECO:0007669"/>
    <property type="project" value="UniProtKB-SubCell"/>
</dbReference>
<dbReference type="STRING" id="6210.W6URC4"/>
<dbReference type="RefSeq" id="XP_024352073.1">
    <property type="nucleotide sequence ID" value="XM_024493565.1"/>
</dbReference>
<dbReference type="InterPro" id="IPR003595">
    <property type="entry name" value="Tyr_Pase_cat"/>
</dbReference>
<dbReference type="PROSITE" id="PS51339">
    <property type="entry name" value="PPASE_MYOTUBULARIN"/>
    <property type="match status" value="1"/>
</dbReference>
<feature type="domain" description="Fibronectin type-III" evidence="15">
    <location>
        <begin position="426"/>
        <end position="535"/>
    </location>
</feature>
<protein>
    <submittedName>
        <fullName evidence="17">Myotubularin-related protein 6</fullName>
    </submittedName>
</protein>
<dbReference type="PROSITE" id="PS50056">
    <property type="entry name" value="TYR_PHOSPHATASE_2"/>
    <property type="match status" value="1"/>
</dbReference>
<dbReference type="GO" id="GO:0004438">
    <property type="term" value="F:phosphatidylinositol-3-phosphate phosphatase activity"/>
    <property type="evidence" value="ECO:0007669"/>
    <property type="project" value="TreeGrafter"/>
</dbReference>
<dbReference type="Gene3D" id="2.60.40.10">
    <property type="entry name" value="Immunoglobulins"/>
    <property type="match status" value="4"/>
</dbReference>
<dbReference type="PROSITE" id="PS00383">
    <property type="entry name" value="TYR_PHOSPHATASE_1"/>
    <property type="match status" value="2"/>
</dbReference>
<dbReference type="InterPro" id="IPR000387">
    <property type="entry name" value="Tyr_Pase_dom"/>
</dbReference>
<dbReference type="InterPro" id="IPR036116">
    <property type="entry name" value="FN3_sf"/>
</dbReference>
<dbReference type="SMART" id="SM00194">
    <property type="entry name" value="PTPc"/>
    <property type="match status" value="1"/>
</dbReference>
<evidence type="ECO:0000256" key="6">
    <source>
        <dbReference type="ARBA" id="ARBA00022912"/>
    </source>
</evidence>